<dbReference type="EMBL" id="JAVXUP010001301">
    <property type="protein sequence ID" value="KAK3013385.1"/>
    <property type="molecule type" value="Genomic_DNA"/>
</dbReference>
<feature type="disulfide bond" evidence="1">
    <location>
        <begin position="227"/>
        <end position="237"/>
    </location>
</feature>
<accession>A0AA88VXS2</accession>
<organism evidence="2 3">
    <name type="scientific">Escallonia herrerae</name>
    <dbReference type="NCBI Taxonomy" id="1293975"/>
    <lineage>
        <taxon>Eukaryota</taxon>
        <taxon>Viridiplantae</taxon>
        <taxon>Streptophyta</taxon>
        <taxon>Embryophyta</taxon>
        <taxon>Tracheophyta</taxon>
        <taxon>Spermatophyta</taxon>
        <taxon>Magnoliopsida</taxon>
        <taxon>eudicotyledons</taxon>
        <taxon>Gunneridae</taxon>
        <taxon>Pentapetalae</taxon>
        <taxon>asterids</taxon>
        <taxon>campanulids</taxon>
        <taxon>Escalloniales</taxon>
        <taxon>Escalloniaceae</taxon>
        <taxon>Escallonia</taxon>
    </lineage>
</organism>
<dbReference type="PRINTS" id="PR00347">
    <property type="entry name" value="THAUMATIN"/>
</dbReference>
<dbReference type="Gene3D" id="2.60.110.10">
    <property type="entry name" value="Thaumatin"/>
    <property type="match status" value="1"/>
</dbReference>
<comment type="caution">
    <text evidence="2">The sequence shown here is derived from an EMBL/GenBank/DDBJ whole genome shotgun (WGS) entry which is preliminary data.</text>
</comment>
<dbReference type="AlphaFoldDB" id="A0AA88VXS2"/>
<keyword evidence="3" id="KW-1185">Reference proteome</keyword>
<evidence type="ECO:0008006" key="4">
    <source>
        <dbReference type="Google" id="ProtNLM"/>
    </source>
</evidence>
<feature type="disulfide bond" evidence="1">
    <location>
        <begin position="184"/>
        <end position="267"/>
    </location>
</feature>
<dbReference type="Proteomes" id="UP001188597">
    <property type="component" value="Unassembled WGS sequence"/>
</dbReference>
<reference evidence="2" key="1">
    <citation type="submission" date="2022-12" db="EMBL/GenBank/DDBJ databases">
        <title>Draft genome assemblies for two species of Escallonia (Escalloniales).</title>
        <authorList>
            <person name="Chanderbali A."/>
            <person name="Dervinis C."/>
            <person name="Anghel I."/>
            <person name="Soltis D."/>
            <person name="Soltis P."/>
            <person name="Zapata F."/>
        </authorList>
    </citation>
    <scope>NUCLEOTIDE SEQUENCE</scope>
    <source>
        <strain evidence="2">UCBG64.0493</strain>
        <tissue evidence="2">Leaf</tissue>
    </source>
</reference>
<dbReference type="CDD" id="cd09218">
    <property type="entry name" value="TLP-PA"/>
    <property type="match status" value="1"/>
</dbReference>
<gene>
    <name evidence="2" type="ORF">RJ639_010054</name>
</gene>
<feature type="disulfide bond" evidence="1">
    <location>
        <begin position="217"/>
        <end position="226"/>
    </location>
</feature>
<feature type="disulfide bond" evidence="1">
    <location>
        <begin position="116"/>
        <end position="125"/>
    </location>
</feature>
<evidence type="ECO:0000313" key="2">
    <source>
        <dbReference type="EMBL" id="KAK3013385.1"/>
    </source>
</evidence>
<feature type="disulfide bond" evidence="1">
    <location>
        <begin position="197"/>
        <end position="213"/>
    </location>
</feature>
<dbReference type="InterPro" id="IPR001938">
    <property type="entry name" value="Thaumatin"/>
</dbReference>
<sequence length="279" mass="29627">MALVLYAYAQYEIVAVTGGIDVISKVQYIFIAVNRVTNAQIPVILFTQIFEQRKHFAGAHSATFTIKNNCPYTIWPATLTGQGQQISTGFELPSQATTTLDVAAPWSGRIWPRFVCSNSEGNFTCSSGDCGSGNIACNGAGGTPPATLVEFTLAAPGGKDFYDVSLVDGFNLPVDVTPQGGSDCNSTSCPVDINAQCPSELSVKNTDGGTIGCKSACLAFNQPQYCCTGAYGTPETCPPTDYSKFFKSNCPHAYSYAYDDRTSTFTCQAGANYAITICP</sequence>
<dbReference type="SMART" id="SM00205">
    <property type="entry name" value="THN"/>
    <property type="match status" value="1"/>
</dbReference>
<name>A0AA88VXS2_9ASTE</name>
<evidence type="ECO:0000313" key="3">
    <source>
        <dbReference type="Proteomes" id="UP001188597"/>
    </source>
</evidence>
<dbReference type="FunFam" id="2.60.110.10:FF:000004">
    <property type="entry name" value="THAUMATIN-LIKE PROTEIN 1"/>
    <property type="match status" value="1"/>
</dbReference>
<feature type="disulfide bond" evidence="1">
    <location>
        <begin position="189"/>
        <end position="250"/>
    </location>
</feature>
<dbReference type="SUPFAM" id="SSF49870">
    <property type="entry name" value="Osmotin, thaumatin-like protein"/>
    <property type="match status" value="1"/>
</dbReference>
<dbReference type="InterPro" id="IPR037176">
    <property type="entry name" value="Osmotin/thaumatin-like_sf"/>
</dbReference>
<dbReference type="PROSITE" id="PS51367">
    <property type="entry name" value="THAUMATIN_2"/>
    <property type="match status" value="1"/>
</dbReference>
<dbReference type="PANTHER" id="PTHR31048">
    <property type="entry name" value="OS03G0233200 PROTEIN"/>
    <property type="match status" value="1"/>
</dbReference>
<keyword evidence="1" id="KW-1015">Disulfide bond</keyword>
<dbReference type="PIRSF" id="PIRSF002703">
    <property type="entry name" value="Thaumatin"/>
    <property type="match status" value="1"/>
</dbReference>
<feature type="disulfide bond" evidence="1">
    <location>
        <begin position="70"/>
        <end position="278"/>
    </location>
</feature>
<protein>
    <recommendedName>
        <fullName evidence="4">Thaumatin-like protein</fullName>
    </recommendedName>
</protein>
<feature type="disulfide bond" evidence="1">
    <location>
        <begin position="130"/>
        <end position="137"/>
    </location>
</feature>
<evidence type="ECO:0000256" key="1">
    <source>
        <dbReference type="PIRSR" id="PIRSR002703-1"/>
    </source>
</evidence>
<proteinExistence type="predicted"/>
<dbReference type="Pfam" id="PF00314">
    <property type="entry name" value="Thaumatin"/>
    <property type="match status" value="1"/>
</dbReference>